<dbReference type="InterPro" id="IPR006626">
    <property type="entry name" value="PbH1"/>
</dbReference>
<dbReference type="InterPro" id="IPR039448">
    <property type="entry name" value="Beta_helix"/>
</dbReference>
<dbReference type="InterPro" id="IPR022441">
    <property type="entry name" value="Para_beta_helix_rpt-2"/>
</dbReference>
<evidence type="ECO:0000259" key="1">
    <source>
        <dbReference type="Pfam" id="PF13229"/>
    </source>
</evidence>
<proteinExistence type="predicted"/>
<organism evidence="2 3">
    <name type="scientific">Candidatus Roizmanbacteria bacterium RIFCSPHIGHO2_01_FULL_39_8</name>
    <dbReference type="NCBI Taxonomy" id="1802033"/>
    <lineage>
        <taxon>Bacteria</taxon>
        <taxon>Candidatus Roizmaniibacteriota</taxon>
    </lineage>
</organism>
<protein>
    <recommendedName>
        <fullName evidence="1">Right handed beta helix domain-containing protein</fullName>
    </recommendedName>
</protein>
<dbReference type="Gene3D" id="2.160.20.10">
    <property type="entry name" value="Single-stranded right-handed beta-helix, Pectin lyase-like"/>
    <property type="match status" value="1"/>
</dbReference>
<dbReference type="InterPro" id="IPR011050">
    <property type="entry name" value="Pectin_lyase_fold/virulence"/>
</dbReference>
<dbReference type="InterPro" id="IPR029052">
    <property type="entry name" value="Metallo-depent_PP-like"/>
</dbReference>
<dbReference type="PANTHER" id="PTHR40050:SF1">
    <property type="entry name" value="INNER SPORE COAT PROTEIN H"/>
    <property type="match status" value="1"/>
</dbReference>
<dbReference type="InterPro" id="IPR014867">
    <property type="entry name" value="Spore_coat_CotH_CotH2/3/7"/>
</dbReference>
<dbReference type="Pfam" id="PF13229">
    <property type="entry name" value="Beta_helix"/>
    <property type="match status" value="1"/>
</dbReference>
<dbReference type="NCBIfam" id="TIGR03804">
    <property type="entry name" value="para_beta_helix"/>
    <property type="match status" value="1"/>
</dbReference>
<evidence type="ECO:0000313" key="2">
    <source>
        <dbReference type="EMBL" id="OGK20824.1"/>
    </source>
</evidence>
<evidence type="ECO:0000313" key="3">
    <source>
        <dbReference type="Proteomes" id="UP000177026"/>
    </source>
</evidence>
<dbReference type="PANTHER" id="PTHR40050">
    <property type="entry name" value="INNER SPORE COAT PROTEIN H"/>
    <property type="match status" value="1"/>
</dbReference>
<dbReference type="EMBL" id="MFZI01000029">
    <property type="protein sequence ID" value="OGK20824.1"/>
    <property type="molecule type" value="Genomic_DNA"/>
</dbReference>
<dbReference type="Pfam" id="PF08757">
    <property type="entry name" value="CotH"/>
    <property type="match status" value="1"/>
</dbReference>
<dbReference type="SMART" id="SM00710">
    <property type="entry name" value="PbH1"/>
    <property type="match status" value="6"/>
</dbReference>
<dbReference type="Gene3D" id="3.60.21.10">
    <property type="match status" value="1"/>
</dbReference>
<dbReference type="SUPFAM" id="SSF56300">
    <property type="entry name" value="Metallo-dependent phosphatases"/>
    <property type="match status" value="1"/>
</dbReference>
<sequence>MAQRTRFLIFIAFISLVVLSLLFSKKEIKEIKDIPEKNDGTIRAFAVTGQVFANPDEFEYILSDVQAKDTPVLLVAGDIGNKLLDTFQSYENSYDLKLIASPGDTDIRDSAGAARFYTRIGNYRKEVIGGLNIIVLNTMLKDIADQQLTFLKTQLKELTGKPVIILLHHALWSPSLSNNWMKNIHPLLVKHGQAYVFAGDSSSTLSLIKDGVQYFTTGLRPHDQEVLTETDEQSYLYCNIEKKIDCEKVNFDNYSNKYTKKASFTAFMSTLKSLTDKQSTQISLPLNGRELDQDIPNVTYLTIERPSLACEMPAYQFSVTGKGLYKEVKWYRGLEISPAKKFFFIHRAPKKEDLIRNLSFYIPPDNKTYCENFIVNLYTEDYVDEFESLKGGLKEYSILVDDANWKKLLAGIPKTFGDRIKSDFTFPQVKAEFFFRDKKYDITLKNRGNVHLHWLYDKKSYTVTFKDYLKKNKKLLLYIPDKRAYAGEHLVNLLAKTLGLPSLESDFANVTINGNDYGVYYISEDFDKDFLAKRNMEEANIYSSDPYKAPATHERQDVPNEMIISTLKNYDGNRDRDVEYFLSVYKEDIEVLKNTWQNHFGPDDLAKMLTLFTISGSAHYDLENTFFYINPSSGRITFFPWDFMNYMNTGNLQREDLVVIPNDYLNINKLFSALLLIPEIRDMRNRTIYNNAEKLRERLVEFQEHEHAELIANFLTDPYTRLYMGEANSDSFISHVIFPDTVIKNIMYLKEKIETLRVTASRIPTNTLAILSDSFSSIQLKQITLNNFFPGDEIQIFIDEIKLNHSNYITHSANDNTFVITFKKDLFLHPTVEYEKKYAALIHVKSVQKKVRIVSRDASIGDGTIEVANTSTSKSEIIPITEGQINTNYTLLPAVSKDLGTQTFKHPLLNNIEGSAYTFKDANVVIEKDLFIPHNTTLIIKPGTKVLFAENVSLITRGKIIAKGTKDKPIVFTSLKKNKPWGVVGLLLNEASGEFSNCFFENGNDAYHKGVYFSGMLSSYYSDISIQNCTFQKANKKSGDDAVNIKNAKALIGNSIFKNNKFDGLDLDFAKNGTLVENNLFEDNGNDGADISQSKNTIIRNNRFRKSGDKGISIGEQSEILLLNNYIEQTNMGIAVKDSSIARVVNNTIVRNKVGVAGYNKKDIFGGGQILIYNSLFQNNGQDFGLEDISADDSRSGKSEFLSSIQATNSLYKQSNTKTQELIRQATEKVKSKKKLVKAILDDQLDIYSNKYAILVNSATQMEWVDERFKNKDVGFNSSYPYEN</sequence>
<dbReference type="InterPro" id="IPR012334">
    <property type="entry name" value="Pectin_lyas_fold"/>
</dbReference>
<accession>A0A1F7GPK5</accession>
<dbReference type="SUPFAM" id="SSF51126">
    <property type="entry name" value="Pectin lyase-like"/>
    <property type="match status" value="1"/>
</dbReference>
<dbReference type="Proteomes" id="UP000177026">
    <property type="component" value="Unassembled WGS sequence"/>
</dbReference>
<name>A0A1F7GPK5_9BACT</name>
<feature type="domain" description="Right handed beta helix" evidence="1">
    <location>
        <begin position="1022"/>
        <end position="1163"/>
    </location>
</feature>
<comment type="caution">
    <text evidence="2">The sequence shown here is derived from an EMBL/GenBank/DDBJ whole genome shotgun (WGS) entry which is preliminary data.</text>
</comment>
<reference evidence="2 3" key="1">
    <citation type="journal article" date="2016" name="Nat. Commun.">
        <title>Thousands of microbial genomes shed light on interconnected biogeochemical processes in an aquifer system.</title>
        <authorList>
            <person name="Anantharaman K."/>
            <person name="Brown C.T."/>
            <person name="Hug L.A."/>
            <person name="Sharon I."/>
            <person name="Castelle C.J."/>
            <person name="Probst A.J."/>
            <person name="Thomas B.C."/>
            <person name="Singh A."/>
            <person name="Wilkins M.J."/>
            <person name="Karaoz U."/>
            <person name="Brodie E.L."/>
            <person name="Williams K.H."/>
            <person name="Hubbard S.S."/>
            <person name="Banfield J.F."/>
        </authorList>
    </citation>
    <scope>NUCLEOTIDE SEQUENCE [LARGE SCALE GENOMIC DNA]</scope>
</reference>
<gene>
    <name evidence="2" type="ORF">A2866_04060</name>
</gene>